<accession>A0A7C9P909</accession>
<proteinExistence type="predicted"/>
<dbReference type="AlphaFoldDB" id="A0A7C9P909"/>
<protein>
    <submittedName>
        <fullName evidence="1">Uncharacterized protein</fullName>
    </submittedName>
</protein>
<evidence type="ECO:0000313" key="1">
    <source>
        <dbReference type="EMBL" id="NDP49097.1"/>
    </source>
</evidence>
<dbReference type="EMBL" id="JAAFGW010000208">
    <property type="protein sequence ID" value="NDP49097.1"/>
    <property type="molecule type" value="Genomic_DNA"/>
</dbReference>
<sequence>MLRLPESLNAWASSEFGDVFKQEVEQLDGQHLPLQQGLAATSHVSERPIQVMILGVTEEAECIRVRAGIFYTGVISGCNCADDPSPIDEQNEYCVVQIDIHRTTAESTVGLVKD</sequence>
<comment type="caution">
    <text evidence="1">The sequence shown here is derived from an EMBL/GenBank/DDBJ whole genome shotgun (WGS) entry which is preliminary data.</text>
</comment>
<dbReference type="Proteomes" id="UP000483432">
    <property type="component" value="Unassembled WGS sequence"/>
</dbReference>
<evidence type="ECO:0000313" key="2">
    <source>
        <dbReference type="Proteomes" id="UP000483432"/>
    </source>
</evidence>
<organism evidence="1 2">
    <name type="scientific">Sulfuriferula multivorans</name>
    <dbReference type="NCBI Taxonomy" id="1559896"/>
    <lineage>
        <taxon>Bacteria</taxon>
        <taxon>Pseudomonadati</taxon>
        <taxon>Pseudomonadota</taxon>
        <taxon>Betaproteobacteria</taxon>
        <taxon>Nitrosomonadales</taxon>
        <taxon>Sulfuricellaceae</taxon>
        <taxon>Sulfuriferula</taxon>
    </lineage>
</organism>
<name>A0A7C9P909_9PROT</name>
<gene>
    <name evidence="1" type="ORF">GZ085_12065</name>
</gene>
<reference evidence="1 2" key="1">
    <citation type="submission" date="2019-09" db="EMBL/GenBank/DDBJ databases">
        <title>H2 Metabolism Revealed by Metagenomic Analysis in Subglacial Sediment of East Antarctica.</title>
        <authorList>
            <person name="Yang Z."/>
            <person name="Zhang Y."/>
            <person name="Lv Y."/>
            <person name="Yan W."/>
            <person name="Xiao X."/>
            <person name="Sun B."/>
            <person name="Ma H."/>
        </authorList>
    </citation>
    <scope>NUCLEOTIDE SEQUENCE [LARGE SCALE GENOMIC DNA]</scope>
    <source>
        <strain evidence="1">Bin2_2</strain>
    </source>
</reference>